<sequence length="173" mass="18608">MPKYSTGSGGGGGDGGSCELCGTESSRLREENVAGATLMVCPDCASHGENRNKERKRREQSGGRDQSEPSRKKRAAQRAAKMYDAGKGDSKHWEEEGTNYERDRLPYLVGDYGGRVTEAREDAGLTTGDLAAELEVNERDLVAVEDGRATQAGVGGSVVRKLEDRLGIDLVDE</sequence>
<feature type="compositionally biased region" description="Basic and acidic residues" evidence="1">
    <location>
        <begin position="46"/>
        <end position="70"/>
    </location>
</feature>
<dbReference type="Proteomes" id="UP000054387">
    <property type="component" value="Unassembled WGS sequence"/>
</dbReference>
<organism evidence="4 5">
    <name type="scientific">Haloprofundus marisrubri</name>
    <dbReference type="NCBI Taxonomy" id="1514971"/>
    <lineage>
        <taxon>Archaea</taxon>
        <taxon>Methanobacteriati</taxon>
        <taxon>Methanobacteriota</taxon>
        <taxon>Stenosarchaea group</taxon>
        <taxon>Halobacteria</taxon>
        <taxon>Halobacteriales</taxon>
        <taxon>Haloferacaceae</taxon>
        <taxon>Haloprofundus</taxon>
    </lineage>
</organism>
<evidence type="ECO:0000259" key="3">
    <source>
        <dbReference type="Pfam" id="PF26602"/>
    </source>
</evidence>
<dbReference type="InterPro" id="IPR058562">
    <property type="entry name" value="MJ0586_N"/>
</dbReference>
<feature type="compositionally biased region" description="Gly residues" evidence="1">
    <location>
        <begin position="7"/>
        <end position="16"/>
    </location>
</feature>
<dbReference type="GO" id="GO:0003677">
    <property type="term" value="F:DNA binding"/>
    <property type="evidence" value="ECO:0007669"/>
    <property type="project" value="InterPro"/>
</dbReference>
<accession>A0A0W1R730</accession>
<evidence type="ECO:0000259" key="2">
    <source>
        <dbReference type="Pfam" id="PF24250"/>
    </source>
</evidence>
<dbReference type="SUPFAM" id="SSF47413">
    <property type="entry name" value="lambda repressor-like DNA-binding domains"/>
    <property type="match status" value="1"/>
</dbReference>
<dbReference type="InterPro" id="IPR010982">
    <property type="entry name" value="Lambda_DNA-bd_dom_sf"/>
</dbReference>
<dbReference type="Gene3D" id="1.10.260.40">
    <property type="entry name" value="lambda repressor-like DNA-binding domains"/>
    <property type="match status" value="1"/>
</dbReference>
<keyword evidence="5" id="KW-1185">Reference proteome</keyword>
<reference evidence="4 5" key="1">
    <citation type="submission" date="2015-12" db="EMBL/GenBank/DDBJ databases">
        <title>Haloprofundus marisrubri gen. nov., sp. nov., an extremely halophilic archaeon isolated from the Discovery deep brine-seawater interface in the Red Sea.</title>
        <authorList>
            <person name="Zhang G."/>
            <person name="Stingl U."/>
            <person name="Rashid M."/>
        </authorList>
    </citation>
    <scope>NUCLEOTIDE SEQUENCE [LARGE SCALE GENOMIC DNA]</scope>
    <source>
        <strain evidence="4 5">SB9</strain>
    </source>
</reference>
<dbReference type="RefSeq" id="WP_058582972.1">
    <property type="nucleotide sequence ID" value="NZ_LOPU01000030.1"/>
</dbReference>
<feature type="region of interest" description="Disordered" evidence="1">
    <location>
        <begin position="36"/>
        <end position="97"/>
    </location>
</feature>
<dbReference type="InterPro" id="IPR001387">
    <property type="entry name" value="Cro/C1-type_HTH"/>
</dbReference>
<proteinExistence type="predicted"/>
<evidence type="ECO:0000313" key="5">
    <source>
        <dbReference type="Proteomes" id="UP000054387"/>
    </source>
</evidence>
<dbReference type="Pfam" id="PF24250">
    <property type="entry name" value="HVO_2718"/>
    <property type="match status" value="1"/>
</dbReference>
<name>A0A0W1R730_9EURY</name>
<dbReference type="Pfam" id="PF26602">
    <property type="entry name" value="HVO_2718_N"/>
    <property type="match status" value="1"/>
</dbReference>
<comment type="caution">
    <text evidence="4">The sequence shown here is derived from an EMBL/GenBank/DDBJ whole genome shotgun (WGS) entry which is preliminary data.</text>
</comment>
<feature type="domain" description="MJ0586 N-terminal zinc binding" evidence="3">
    <location>
        <begin position="16"/>
        <end position="50"/>
    </location>
</feature>
<dbReference type="CDD" id="cd00093">
    <property type="entry name" value="HTH_XRE"/>
    <property type="match status" value="1"/>
</dbReference>
<feature type="region of interest" description="Disordered" evidence="1">
    <location>
        <begin position="1"/>
        <end position="22"/>
    </location>
</feature>
<evidence type="ECO:0000313" key="4">
    <source>
        <dbReference type="EMBL" id="KTG08688.1"/>
    </source>
</evidence>
<evidence type="ECO:0000256" key="1">
    <source>
        <dbReference type="SAM" id="MobiDB-lite"/>
    </source>
</evidence>
<dbReference type="InterPro" id="IPR057937">
    <property type="entry name" value="HVO_2718-like_HTH"/>
</dbReference>
<gene>
    <name evidence="4" type="ORF">AUR64_18665</name>
</gene>
<dbReference type="EMBL" id="LOPU01000030">
    <property type="protein sequence ID" value="KTG08688.1"/>
    <property type="molecule type" value="Genomic_DNA"/>
</dbReference>
<dbReference type="STRING" id="1514971.AUR64_18665"/>
<feature type="compositionally biased region" description="Basic and acidic residues" evidence="1">
    <location>
        <begin position="84"/>
        <end position="97"/>
    </location>
</feature>
<protein>
    <submittedName>
        <fullName evidence="4">Transcriptional regulator</fullName>
    </submittedName>
</protein>
<dbReference type="AlphaFoldDB" id="A0A0W1R730"/>
<feature type="domain" description="Transcription regulator HVO-2718-like helix-turn-helix" evidence="2">
    <location>
        <begin position="101"/>
        <end position="173"/>
    </location>
</feature>
<dbReference type="OrthoDB" id="339114at2157"/>